<sequence>MSKLLARKFVLRHKFFEFSEMVENEKRYGPSEIHFDIPWRIKIQRSDSDFAAFFCCQKTEKTENIKVSFQMKLVSILGAEKSRKTSFRIQDLKEGNDGYGWDFMDWKDVENQFMSNGSISVECHVELEEIRKESYRNFDESVREVSDCVLIVDNQKFYVSKLFLSFQSNYFRTLFLGTFLESTKSEVTLKDVDAESFQFFLEVIHGESSITDDNIENLLHLADMYDTPTATRRCEEFLLLFPTKIILRKKIRLAVQYRLGNLKAKCLKEVRTIKDIPDILPVPLKELDIGTAFSMLIRV</sequence>
<dbReference type="HOGENOM" id="CLU_051249_1_0_1"/>
<dbReference type="OMA" id="HFDIPWR"/>
<dbReference type="CDD" id="cd18186">
    <property type="entry name" value="BTB_POZ_ZBTB_KLHL-like"/>
    <property type="match status" value="1"/>
</dbReference>
<evidence type="ECO:0000313" key="2">
    <source>
        <dbReference type="EMBL" id="EFP02948.1"/>
    </source>
</evidence>
<keyword evidence="3" id="KW-1185">Reference proteome</keyword>
<dbReference type="InParanoid" id="E3LM98"/>
<dbReference type="FunCoup" id="E3LM98">
    <property type="interactions" value="30"/>
</dbReference>
<dbReference type="Pfam" id="PF00651">
    <property type="entry name" value="BTB"/>
    <property type="match status" value="1"/>
</dbReference>
<dbReference type="Gene3D" id="3.30.710.10">
    <property type="entry name" value="Potassium Channel Kv1.1, Chain A"/>
    <property type="match status" value="1"/>
</dbReference>
<dbReference type="CDD" id="cd00121">
    <property type="entry name" value="MATH"/>
    <property type="match status" value="1"/>
</dbReference>
<dbReference type="SMART" id="SM00061">
    <property type="entry name" value="MATH"/>
    <property type="match status" value="1"/>
</dbReference>
<protein>
    <submittedName>
        <fullName evidence="2">CRE-BATH-25 protein</fullName>
    </submittedName>
</protein>
<dbReference type="SMART" id="SM00225">
    <property type="entry name" value="BTB"/>
    <property type="match status" value="1"/>
</dbReference>
<dbReference type="PANTHER" id="PTHR22743:SF165">
    <property type="entry name" value="BTB AND MATH DOMAIN CONTAINING-RELATED"/>
    <property type="match status" value="1"/>
</dbReference>
<evidence type="ECO:0000259" key="1">
    <source>
        <dbReference type="PROSITE" id="PS50097"/>
    </source>
</evidence>
<dbReference type="PANTHER" id="PTHR22743">
    <property type="entry name" value="MEPRIN/TRAF-LIKE MATH FAMILY-C.ELEGANS"/>
    <property type="match status" value="1"/>
</dbReference>
<dbReference type="Pfam" id="PF00917">
    <property type="entry name" value="MATH"/>
    <property type="match status" value="1"/>
</dbReference>
<feature type="domain" description="BTB" evidence="1">
    <location>
        <begin position="146"/>
        <end position="213"/>
    </location>
</feature>
<dbReference type="EMBL" id="DS268411">
    <property type="protein sequence ID" value="EFP02948.1"/>
    <property type="molecule type" value="Genomic_DNA"/>
</dbReference>
<evidence type="ECO:0000313" key="3">
    <source>
        <dbReference type="Proteomes" id="UP000008281"/>
    </source>
</evidence>
<name>E3LM98_CAERE</name>
<dbReference type="SUPFAM" id="SSF49599">
    <property type="entry name" value="TRAF domain-like"/>
    <property type="match status" value="1"/>
</dbReference>
<organism evidence="3">
    <name type="scientific">Caenorhabditis remanei</name>
    <name type="common">Caenorhabditis vulgaris</name>
    <dbReference type="NCBI Taxonomy" id="31234"/>
    <lineage>
        <taxon>Eukaryota</taxon>
        <taxon>Metazoa</taxon>
        <taxon>Ecdysozoa</taxon>
        <taxon>Nematoda</taxon>
        <taxon>Chromadorea</taxon>
        <taxon>Rhabditida</taxon>
        <taxon>Rhabditina</taxon>
        <taxon>Rhabditomorpha</taxon>
        <taxon>Rhabditoidea</taxon>
        <taxon>Rhabditidae</taxon>
        <taxon>Peloderinae</taxon>
        <taxon>Caenorhabditis</taxon>
    </lineage>
</organism>
<dbReference type="InterPro" id="IPR000210">
    <property type="entry name" value="BTB/POZ_dom"/>
</dbReference>
<dbReference type="InterPro" id="IPR011333">
    <property type="entry name" value="SKP1/BTB/POZ_sf"/>
</dbReference>
<dbReference type="SUPFAM" id="SSF54695">
    <property type="entry name" value="POZ domain"/>
    <property type="match status" value="1"/>
</dbReference>
<dbReference type="Gene3D" id="2.60.210.10">
    <property type="entry name" value="Apoptosis, Tumor Necrosis Factor Receptor Associated Protein 2, Chain A"/>
    <property type="match status" value="1"/>
</dbReference>
<reference evidence="2" key="1">
    <citation type="submission" date="2007-07" db="EMBL/GenBank/DDBJ databases">
        <title>PCAP assembly of the Caenorhabditis remanei genome.</title>
        <authorList>
            <consortium name="The Caenorhabditis remanei Sequencing Consortium"/>
            <person name="Wilson R.K."/>
        </authorList>
    </citation>
    <scope>NUCLEOTIDE SEQUENCE [LARGE SCALE GENOMIC DNA]</scope>
    <source>
        <strain evidence="2">PB4641</strain>
    </source>
</reference>
<dbReference type="STRING" id="31234.E3LM98"/>
<dbReference type="AlphaFoldDB" id="E3LM98"/>
<gene>
    <name evidence="2" type="primary">Cre-bath-25</name>
    <name evidence="2" type="ORF">CRE_28409</name>
</gene>
<accession>E3LM98</accession>
<dbReference type="InterPro" id="IPR052664">
    <property type="entry name" value="BTB-MATH_domain_protein"/>
</dbReference>
<dbReference type="InterPro" id="IPR008974">
    <property type="entry name" value="TRAF-like"/>
</dbReference>
<dbReference type="InterPro" id="IPR002083">
    <property type="entry name" value="MATH/TRAF_dom"/>
</dbReference>
<dbReference type="OrthoDB" id="5814172at2759"/>
<dbReference type="eggNOG" id="ENOG502RT6N">
    <property type="taxonomic scope" value="Eukaryota"/>
</dbReference>
<proteinExistence type="predicted"/>
<dbReference type="Proteomes" id="UP000008281">
    <property type="component" value="Unassembled WGS sequence"/>
</dbReference>
<dbReference type="PROSITE" id="PS50097">
    <property type="entry name" value="BTB"/>
    <property type="match status" value="1"/>
</dbReference>